<keyword evidence="8" id="KW-1185">Reference proteome</keyword>
<comment type="similarity">
    <text evidence="1">Belongs to the peptidase S1C family.</text>
</comment>
<feature type="domain" description="PDZ" evidence="6">
    <location>
        <begin position="452"/>
        <end position="542"/>
    </location>
</feature>
<dbReference type="Proteomes" id="UP000292685">
    <property type="component" value="Unassembled WGS sequence"/>
</dbReference>
<comment type="caution">
    <text evidence="7">The sequence shown here is derived from an EMBL/GenBank/DDBJ whole genome shotgun (WGS) entry which is preliminary data.</text>
</comment>
<dbReference type="Pfam" id="PF13180">
    <property type="entry name" value="PDZ_2"/>
    <property type="match status" value="1"/>
</dbReference>
<dbReference type="InterPro" id="IPR051201">
    <property type="entry name" value="Chloro_Bact_Ser_Proteases"/>
</dbReference>
<dbReference type="PRINTS" id="PR00834">
    <property type="entry name" value="PROTEASES2C"/>
</dbReference>
<evidence type="ECO:0000256" key="2">
    <source>
        <dbReference type="ARBA" id="ARBA00022670"/>
    </source>
</evidence>
<dbReference type="Pfam" id="PF13365">
    <property type="entry name" value="Trypsin_2"/>
    <property type="match status" value="1"/>
</dbReference>
<dbReference type="SMART" id="SM00228">
    <property type="entry name" value="PDZ"/>
    <property type="match status" value="1"/>
</dbReference>
<dbReference type="EMBL" id="SHLA01000001">
    <property type="protein sequence ID" value="RZU61057.1"/>
    <property type="molecule type" value="Genomic_DNA"/>
</dbReference>
<feature type="region of interest" description="Disordered" evidence="4">
    <location>
        <begin position="1"/>
        <end position="122"/>
    </location>
</feature>
<keyword evidence="5" id="KW-1133">Transmembrane helix</keyword>
<keyword evidence="5" id="KW-0472">Membrane</keyword>
<dbReference type="GO" id="GO:0006508">
    <property type="term" value="P:proteolysis"/>
    <property type="evidence" value="ECO:0007669"/>
    <property type="project" value="UniProtKB-KW"/>
</dbReference>
<evidence type="ECO:0000256" key="4">
    <source>
        <dbReference type="SAM" id="MobiDB-lite"/>
    </source>
</evidence>
<evidence type="ECO:0000259" key="6">
    <source>
        <dbReference type="PROSITE" id="PS50106"/>
    </source>
</evidence>
<proteinExistence type="inferred from homology"/>
<dbReference type="Gene3D" id="2.40.10.10">
    <property type="entry name" value="Trypsin-like serine proteases"/>
    <property type="match status" value="2"/>
</dbReference>
<evidence type="ECO:0000256" key="3">
    <source>
        <dbReference type="ARBA" id="ARBA00022801"/>
    </source>
</evidence>
<keyword evidence="2 7" id="KW-0645">Protease</keyword>
<feature type="compositionally biased region" description="Low complexity" evidence="4">
    <location>
        <begin position="54"/>
        <end position="89"/>
    </location>
</feature>
<dbReference type="InterPro" id="IPR009003">
    <property type="entry name" value="Peptidase_S1_PA"/>
</dbReference>
<reference evidence="7 8" key="1">
    <citation type="submission" date="2019-02" db="EMBL/GenBank/DDBJ databases">
        <title>Sequencing the genomes of 1000 actinobacteria strains.</title>
        <authorList>
            <person name="Klenk H.-P."/>
        </authorList>
    </citation>
    <scope>NUCLEOTIDE SEQUENCE [LARGE SCALE GENOMIC DNA]</scope>
    <source>
        <strain evidence="7 8">DSM 17364</strain>
    </source>
</reference>
<keyword evidence="5" id="KW-0812">Transmembrane</keyword>
<gene>
    <name evidence="7" type="ORF">EV380_0614</name>
</gene>
<evidence type="ECO:0000256" key="1">
    <source>
        <dbReference type="ARBA" id="ARBA00010541"/>
    </source>
</evidence>
<keyword evidence="3" id="KW-0378">Hydrolase</keyword>
<dbReference type="SUPFAM" id="SSF50494">
    <property type="entry name" value="Trypsin-like serine proteases"/>
    <property type="match status" value="1"/>
</dbReference>
<evidence type="ECO:0000256" key="5">
    <source>
        <dbReference type="SAM" id="Phobius"/>
    </source>
</evidence>
<dbReference type="PROSITE" id="PS50106">
    <property type="entry name" value="PDZ"/>
    <property type="match status" value="1"/>
</dbReference>
<protein>
    <submittedName>
        <fullName evidence="7">Putative serine protease PepD</fullName>
    </submittedName>
</protein>
<dbReference type="RefSeq" id="WP_242607485.1">
    <property type="nucleotide sequence ID" value="NZ_SHLA01000001.1"/>
</dbReference>
<sequence>MSETNGSETPKHDARNPASPEAGQGAVPPRPQTPPTGATGPDEPASQPSTEPETTPITRPDAAATAAQPAVEQPTTEQPAMTEQPAAAEEPAERPRYGQLGPAAGADAGPRTQSDADTAGAAGQPAAYSSAYQYGQSGDGHTFYGAPVPAPRSQRRPRRYGAATLVGGMLLAAIVGAGSAIGANYFLTSGSSSQVSSQQPGESLVINNPENVTAVSAAAAKASPSVVTIEASSSSAGGSGSGIILDDDGHILTNTHVVTLGGETGDPSLSVRTADGQVHQAQIVGTDPLSDLAVIKIDAENLTPAELGSSGDLNVGDTAVAIGAPLGLSGTVTDGIISTLNRTISIQSSAVPDAPAEGEEDGGGGEFNFQFPGQEGRSGNSGSIHVNVIQTDAAINHGNSGGALVNVDGEIIGVNVAIASSGNGATSGEDSGSIGVGFAIPIDYAQRIAADLIADGEASHGLLGVTVQAQPAGTGENASSFSVGAVVREVSDGSPAEEAGLRQGDVITRVDERRIDDSLSLTAVIREYAAGDKATIHYLRDGREATADVTVDASPSN</sequence>
<dbReference type="InterPro" id="IPR036034">
    <property type="entry name" value="PDZ_sf"/>
</dbReference>
<dbReference type="Gene3D" id="2.30.42.10">
    <property type="match status" value="1"/>
</dbReference>
<dbReference type="InterPro" id="IPR001940">
    <property type="entry name" value="Peptidase_S1C"/>
</dbReference>
<dbReference type="InterPro" id="IPR001478">
    <property type="entry name" value="PDZ"/>
</dbReference>
<evidence type="ECO:0000313" key="7">
    <source>
        <dbReference type="EMBL" id="RZU61057.1"/>
    </source>
</evidence>
<name>A0A4Q8AAC3_9MICC</name>
<dbReference type="PANTHER" id="PTHR43343">
    <property type="entry name" value="PEPTIDASE S12"/>
    <property type="match status" value="1"/>
</dbReference>
<organism evidence="7 8">
    <name type="scientific">Zhihengliuella halotolerans</name>
    <dbReference type="NCBI Taxonomy" id="370736"/>
    <lineage>
        <taxon>Bacteria</taxon>
        <taxon>Bacillati</taxon>
        <taxon>Actinomycetota</taxon>
        <taxon>Actinomycetes</taxon>
        <taxon>Micrococcales</taxon>
        <taxon>Micrococcaceae</taxon>
        <taxon>Zhihengliuella</taxon>
    </lineage>
</organism>
<dbReference type="AlphaFoldDB" id="A0A4Q8AAC3"/>
<dbReference type="InterPro" id="IPR043504">
    <property type="entry name" value="Peptidase_S1_PA_chymotrypsin"/>
</dbReference>
<evidence type="ECO:0000313" key="8">
    <source>
        <dbReference type="Proteomes" id="UP000292685"/>
    </source>
</evidence>
<accession>A0A4Q8AAC3</accession>
<dbReference type="PANTHER" id="PTHR43343:SF3">
    <property type="entry name" value="PROTEASE DO-LIKE 8, CHLOROPLASTIC"/>
    <property type="match status" value="1"/>
</dbReference>
<feature type="transmembrane region" description="Helical" evidence="5">
    <location>
        <begin position="162"/>
        <end position="187"/>
    </location>
</feature>
<feature type="region of interest" description="Disordered" evidence="4">
    <location>
        <begin position="350"/>
        <end position="383"/>
    </location>
</feature>
<dbReference type="SUPFAM" id="SSF50156">
    <property type="entry name" value="PDZ domain-like"/>
    <property type="match status" value="1"/>
</dbReference>
<dbReference type="GO" id="GO:0004252">
    <property type="term" value="F:serine-type endopeptidase activity"/>
    <property type="evidence" value="ECO:0007669"/>
    <property type="project" value="InterPro"/>
</dbReference>